<dbReference type="Proteomes" id="UP000307440">
    <property type="component" value="Unassembled WGS sequence"/>
</dbReference>
<dbReference type="InterPro" id="IPR038921">
    <property type="entry name" value="YOR389W-like"/>
</dbReference>
<dbReference type="STRING" id="230819.A0A5C3L207"/>
<feature type="chain" id="PRO_5022955261" evidence="2">
    <location>
        <begin position="21"/>
        <end position="522"/>
    </location>
</feature>
<proteinExistence type="predicted"/>
<sequence length="522" mass="59102">MVSRTRLTLAFLQLATASKAAQAPLHSPSEPSPTGRSPDSEVLEKQNSGWRFDIPLSSSNTTSNHLFDGVSSLLQLWGNARYRNGHNIVPVTIPTGTLLYHGTYHNVTPTTPEFVAVDPEHSYLFCRWLEEGKGCYHLTLAATRPLNMLYFDGGSAAMMHGCMDAQDLMVWGEVKPERLSNDYGRIKFLCEWGKKYNLDGFLRMQANFEIMLCDFANGVEEVSFLNLVSIGRILPPKGPPPERPTKEYPWWSYNYLLSGQWHRDFPGETRVKLDLSGIISFYDKDLFPSLSRLHSQHERWEHRVGGLDKPDIGKLMERLDEILNSKPAGSGVDWSSLYRVIVRRYSDRLDILRYMLDGKHMHDLVFSNKAEKIAFEVHEYIASMLTAYVLNDVRPRPSEYPHGWASLVFETCATTHTKYISRLSSLTNSEKMLLQSVNDVLHEICRVVVGIWAEGMELGLHTPGAPTTIVSETRFDELVVKWADELDGLIKWLDWSALVKCDPACGFEVSVSDKIGDTNRGP</sequence>
<feature type="region of interest" description="Disordered" evidence="1">
    <location>
        <begin position="21"/>
        <end position="42"/>
    </location>
</feature>
<dbReference type="PANTHER" id="PTHR35204:SF1">
    <property type="entry name" value="ENTEROTOXIN"/>
    <property type="match status" value="1"/>
</dbReference>
<evidence type="ECO:0000256" key="1">
    <source>
        <dbReference type="SAM" id="MobiDB-lite"/>
    </source>
</evidence>
<evidence type="ECO:0000256" key="2">
    <source>
        <dbReference type="SAM" id="SignalP"/>
    </source>
</evidence>
<feature type="signal peptide" evidence="2">
    <location>
        <begin position="1"/>
        <end position="20"/>
    </location>
</feature>
<dbReference type="EMBL" id="ML210171">
    <property type="protein sequence ID" value="TFK26770.1"/>
    <property type="molecule type" value="Genomic_DNA"/>
</dbReference>
<dbReference type="OrthoDB" id="10261782at2759"/>
<organism evidence="3 4">
    <name type="scientific">Coprinopsis marcescibilis</name>
    <name type="common">Agaric fungus</name>
    <name type="synonym">Psathyrella marcescibilis</name>
    <dbReference type="NCBI Taxonomy" id="230819"/>
    <lineage>
        <taxon>Eukaryota</taxon>
        <taxon>Fungi</taxon>
        <taxon>Dikarya</taxon>
        <taxon>Basidiomycota</taxon>
        <taxon>Agaricomycotina</taxon>
        <taxon>Agaricomycetes</taxon>
        <taxon>Agaricomycetidae</taxon>
        <taxon>Agaricales</taxon>
        <taxon>Agaricineae</taxon>
        <taxon>Psathyrellaceae</taxon>
        <taxon>Coprinopsis</taxon>
    </lineage>
</organism>
<name>A0A5C3L207_COPMA</name>
<reference evidence="3 4" key="1">
    <citation type="journal article" date="2019" name="Nat. Ecol. Evol.">
        <title>Megaphylogeny resolves global patterns of mushroom evolution.</title>
        <authorList>
            <person name="Varga T."/>
            <person name="Krizsan K."/>
            <person name="Foldi C."/>
            <person name="Dima B."/>
            <person name="Sanchez-Garcia M."/>
            <person name="Sanchez-Ramirez S."/>
            <person name="Szollosi G.J."/>
            <person name="Szarkandi J.G."/>
            <person name="Papp V."/>
            <person name="Albert L."/>
            <person name="Andreopoulos W."/>
            <person name="Angelini C."/>
            <person name="Antonin V."/>
            <person name="Barry K.W."/>
            <person name="Bougher N.L."/>
            <person name="Buchanan P."/>
            <person name="Buyck B."/>
            <person name="Bense V."/>
            <person name="Catcheside P."/>
            <person name="Chovatia M."/>
            <person name="Cooper J."/>
            <person name="Damon W."/>
            <person name="Desjardin D."/>
            <person name="Finy P."/>
            <person name="Geml J."/>
            <person name="Haridas S."/>
            <person name="Hughes K."/>
            <person name="Justo A."/>
            <person name="Karasinski D."/>
            <person name="Kautmanova I."/>
            <person name="Kiss B."/>
            <person name="Kocsube S."/>
            <person name="Kotiranta H."/>
            <person name="LaButti K.M."/>
            <person name="Lechner B.E."/>
            <person name="Liimatainen K."/>
            <person name="Lipzen A."/>
            <person name="Lukacs Z."/>
            <person name="Mihaltcheva S."/>
            <person name="Morgado L.N."/>
            <person name="Niskanen T."/>
            <person name="Noordeloos M.E."/>
            <person name="Ohm R.A."/>
            <person name="Ortiz-Santana B."/>
            <person name="Ovrebo C."/>
            <person name="Racz N."/>
            <person name="Riley R."/>
            <person name="Savchenko A."/>
            <person name="Shiryaev A."/>
            <person name="Soop K."/>
            <person name="Spirin V."/>
            <person name="Szebenyi C."/>
            <person name="Tomsovsky M."/>
            <person name="Tulloss R.E."/>
            <person name="Uehling J."/>
            <person name="Grigoriev I.V."/>
            <person name="Vagvolgyi C."/>
            <person name="Papp T."/>
            <person name="Martin F.M."/>
            <person name="Miettinen O."/>
            <person name="Hibbett D.S."/>
            <person name="Nagy L.G."/>
        </authorList>
    </citation>
    <scope>NUCLEOTIDE SEQUENCE [LARGE SCALE GENOMIC DNA]</scope>
    <source>
        <strain evidence="3 4">CBS 121175</strain>
    </source>
</reference>
<dbReference type="PANTHER" id="PTHR35204">
    <property type="entry name" value="YALI0A21131P"/>
    <property type="match status" value="1"/>
</dbReference>
<keyword evidence="2" id="KW-0732">Signal</keyword>
<gene>
    <name evidence="3" type="ORF">FA15DRAFT_667054</name>
</gene>
<evidence type="ECO:0000313" key="3">
    <source>
        <dbReference type="EMBL" id="TFK26770.1"/>
    </source>
</evidence>
<keyword evidence="4" id="KW-1185">Reference proteome</keyword>
<dbReference type="AlphaFoldDB" id="A0A5C3L207"/>
<evidence type="ECO:0000313" key="4">
    <source>
        <dbReference type="Proteomes" id="UP000307440"/>
    </source>
</evidence>
<accession>A0A5C3L207</accession>
<protein>
    <submittedName>
        <fullName evidence="3">Uncharacterized protein</fullName>
    </submittedName>
</protein>